<dbReference type="Pfam" id="PF06998">
    <property type="entry name" value="DUF1307"/>
    <property type="match status" value="1"/>
</dbReference>
<keyword evidence="2" id="KW-1185">Reference proteome</keyword>
<dbReference type="InterPro" id="IPR009736">
    <property type="entry name" value="DUF1307"/>
</dbReference>
<evidence type="ECO:0000313" key="2">
    <source>
        <dbReference type="Proteomes" id="UP000288669"/>
    </source>
</evidence>
<dbReference type="AlphaFoldDB" id="A0A430AGE4"/>
<proteinExistence type="predicted"/>
<evidence type="ECO:0008006" key="3">
    <source>
        <dbReference type="Google" id="ProtNLM"/>
    </source>
</evidence>
<comment type="caution">
    <text evidence="1">The sequence shown here is derived from an EMBL/GenBank/DDBJ whole genome shotgun (WGS) entry which is preliminary data.</text>
</comment>
<dbReference type="EMBL" id="NGJZ01000002">
    <property type="protein sequence ID" value="RSU06953.1"/>
    <property type="molecule type" value="Genomic_DNA"/>
</dbReference>
<dbReference type="Gene3D" id="3.30.1830.10">
    <property type="entry name" value="YehR-like"/>
    <property type="match status" value="1"/>
</dbReference>
<sequence length="169" mass="18557">MKKTLATGLGIMVICIGGLVGCSKEEKHKYSINTSSGMKTEMTFTVKGDQVEKQVGKSTIKEEELFKSQGVDLNSLTKEQKKIASEAVEKKMKDAVKNVQNIKGYSDKVTVKDGVVVETVTVDYSKASVKEIANKVSTFTADSSAKKSNKVSWKKTKKLLEKQNAKEIK</sequence>
<dbReference type="PROSITE" id="PS51257">
    <property type="entry name" value="PROKAR_LIPOPROTEIN"/>
    <property type="match status" value="1"/>
</dbReference>
<dbReference type="Proteomes" id="UP000288669">
    <property type="component" value="Unassembled WGS sequence"/>
</dbReference>
<gene>
    <name evidence="1" type="ORF">CBF30_06750</name>
</gene>
<organism evidence="1 2">
    <name type="scientific">Vagococcus entomophilus</name>
    <dbReference type="NCBI Taxonomy" id="1160095"/>
    <lineage>
        <taxon>Bacteria</taxon>
        <taxon>Bacillati</taxon>
        <taxon>Bacillota</taxon>
        <taxon>Bacilli</taxon>
        <taxon>Lactobacillales</taxon>
        <taxon>Enterococcaceae</taxon>
        <taxon>Vagococcus</taxon>
    </lineage>
</organism>
<protein>
    <recommendedName>
        <fullName evidence="3">DUF1307 domain-containing protein</fullName>
    </recommendedName>
</protein>
<dbReference type="SUPFAM" id="SSF160704">
    <property type="entry name" value="YehR-like"/>
    <property type="match status" value="1"/>
</dbReference>
<name>A0A430AGE4_9ENTE</name>
<reference evidence="1 2" key="1">
    <citation type="submission" date="2017-05" db="EMBL/GenBank/DDBJ databases">
        <title>Vagococcus spp. assemblies.</title>
        <authorList>
            <person name="Gulvik C.A."/>
        </authorList>
    </citation>
    <scope>NUCLEOTIDE SEQUENCE [LARGE SCALE GENOMIC DNA]</scope>
    <source>
        <strain evidence="1 2">DSM 24756</strain>
    </source>
</reference>
<evidence type="ECO:0000313" key="1">
    <source>
        <dbReference type="EMBL" id="RSU06953.1"/>
    </source>
</evidence>
<dbReference type="RefSeq" id="WP_126824127.1">
    <property type="nucleotide sequence ID" value="NZ_JBHLWU010000002.1"/>
</dbReference>
<accession>A0A430AGE4</accession>
<dbReference type="InterPro" id="IPR036699">
    <property type="entry name" value="YehR-like_sf"/>
</dbReference>